<reference evidence="2" key="1">
    <citation type="submission" date="2016-10" db="EMBL/GenBank/DDBJ databases">
        <title>Sequence of Gallionella enrichment culture.</title>
        <authorList>
            <person name="Poehlein A."/>
            <person name="Muehling M."/>
            <person name="Daniel R."/>
        </authorList>
    </citation>
    <scope>NUCLEOTIDE SEQUENCE</scope>
</reference>
<dbReference type="InterPro" id="IPR011059">
    <property type="entry name" value="Metal-dep_hydrolase_composite"/>
</dbReference>
<evidence type="ECO:0000259" key="1">
    <source>
        <dbReference type="Pfam" id="PF07969"/>
    </source>
</evidence>
<dbReference type="CDD" id="cd01304">
    <property type="entry name" value="FMDH_A"/>
    <property type="match status" value="1"/>
</dbReference>
<dbReference type="Gene3D" id="2.30.40.10">
    <property type="entry name" value="Urease, subunit C, domain 1"/>
    <property type="match status" value="1"/>
</dbReference>
<dbReference type="InterPro" id="IPR032466">
    <property type="entry name" value="Metal_Hydrolase"/>
</dbReference>
<name>A0A1J5QCR4_9ZZZZ</name>
<comment type="caution">
    <text evidence="2">The sequence shown here is derived from an EMBL/GenBank/DDBJ whole genome shotgun (WGS) entry which is preliminary data.</text>
</comment>
<proteinExistence type="predicted"/>
<dbReference type="PANTHER" id="PTHR11647">
    <property type="entry name" value="HYDRANTOINASE/DIHYDROPYRIMIDINASE FAMILY MEMBER"/>
    <property type="match status" value="1"/>
</dbReference>
<dbReference type="GO" id="GO:0016740">
    <property type="term" value="F:transferase activity"/>
    <property type="evidence" value="ECO:0007669"/>
    <property type="project" value="UniProtKB-KW"/>
</dbReference>
<dbReference type="AlphaFoldDB" id="A0A1J5QCR4"/>
<dbReference type="EMBL" id="MLJW01000925">
    <property type="protein sequence ID" value="OIQ81430.1"/>
    <property type="molecule type" value="Genomic_DNA"/>
</dbReference>
<dbReference type="InterPro" id="IPR012027">
    <property type="entry name" value="Formylmethanofuran_DH_asu"/>
</dbReference>
<dbReference type="InterPro" id="IPR013108">
    <property type="entry name" value="Amidohydro_3"/>
</dbReference>
<dbReference type="SUPFAM" id="SSF51556">
    <property type="entry name" value="Metallo-dependent hydrolases"/>
    <property type="match status" value="1"/>
</dbReference>
<gene>
    <name evidence="2" type="primary">fhcA_2</name>
    <name evidence="2" type="ORF">GALL_368030</name>
</gene>
<sequence length="558" mass="61567">MLIKLTGGTVYDPAHGINGKVMDIYARDGRIVERPHDGERLDQEYNLAGKVVMAGAIDMHTHIGGGKVNIARTLLPEDHRGDPVPHSDLCRAGCGHAVPSTFTTGYRYAEMGYTAGFEPAVLPINARQAHLEMGDTPIIDKGGYAMLGSDDLLLRMMTANADQNAINDYVAWTMHASQAIGIKVVNAGGISAFKFNQRMLDLDEQNVYYKITPRDVLQRLSRAVYELGVPHPLHVHGNNLGVPGNMQTTLNTMAGVEGYPLHLTHIQFHSYGTEGDRKFSSGAAQIAEAINRNKNISADVGQILFGQTVTASGDNMVQFRNAGHASPNKWVCMDIECDAGCGVVPFKYKDQNFVNALQWAIGLEIFLLVDDPWRIFLTTDHPNGAPFTSYPHLIRLLMDKTFRNEMLARISPDAQAMSTLASIDREYSLYEIAIMTRAGAARLVGLHDRGHLGVGAGADITVYTDHADREKMFARPDYVFKDGQLVVKDGSVVKVTWGATHVVKPEFDRSIEKQIARYFDNYHTVNMEHVKVTDQHIADDGRGHVQVQACKGRREKTA</sequence>
<protein>
    <submittedName>
        <fullName evidence="2">Formyltransferase/hydrolase complex Fhc subunit A</fullName>
        <ecNumber evidence="2">3.5.1.-</ecNumber>
    </submittedName>
</protein>
<keyword evidence="2" id="KW-0378">Hydrolase</keyword>
<accession>A0A1J5QCR4</accession>
<dbReference type="InterPro" id="IPR050378">
    <property type="entry name" value="Metallo-dep_Hydrolases_sf"/>
</dbReference>
<dbReference type="PIRSF" id="PIRSF006453">
    <property type="entry name" value="FwdA"/>
    <property type="match status" value="1"/>
</dbReference>
<dbReference type="NCBIfam" id="TIGR03121">
    <property type="entry name" value="one_C_dehyd_A"/>
    <property type="match status" value="1"/>
</dbReference>
<evidence type="ECO:0000313" key="2">
    <source>
        <dbReference type="EMBL" id="OIQ81430.1"/>
    </source>
</evidence>
<dbReference type="PANTHER" id="PTHR11647:SF1">
    <property type="entry name" value="COLLAPSIN RESPONSE MEDIATOR PROTEIN"/>
    <property type="match status" value="1"/>
</dbReference>
<dbReference type="SUPFAM" id="SSF51338">
    <property type="entry name" value="Composite domain of metallo-dependent hydrolases"/>
    <property type="match status" value="1"/>
</dbReference>
<dbReference type="GO" id="GO:0016810">
    <property type="term" value="F:hydrolase activity, acting on carbon-nitrogen (but not peptide) bonds"/>
    <property type="evidence" value="ECO:0007669"/>
    <property type="project" value="InterPro"/>
</dbReference>
<dbReference type="Pfam" id="PF07969">
    <property type="entry name" value="Amidohydro_3"/>
    <property type="match status" value="1"/>
</dbReference>
<organism evidence="2">
    <name type="scientific">mine drainage metagenome</name>
    <dbReference type="NCBI Taxonomy" id="410659"/>
    <lineage>
        <taxon>unclassified sequences</taxon>
        <taxon>metagenomes</taxon>
        <taxon>ecological metagenomes</taxon>
    </lineage>
</organism>
<feature type="domain" description="Amidohydrolase 3" evidence="1">
    <location>
        <begin position="43"/>
        <end position="487"/>
    </location>
</feature>
<dbReference type="EC" id="3.5.1.-" evidence="2"/>
<keyword evidence="2" id="KW-0808">Transferase</keyword>